<reference evidence="5 6" key="1">
    <citation type="submission" date="2024-04" db="EMBL/GenBank/DDBJ databases">
        <authorList>
            <person name="Abashina T."/>
            <person name="Shaikin A."/>
        </authorList>
    </citation>
    <scope>NUCLEOTIDE SEQUENCE [LARGE SCALE GENOMIC DNA]</scope>
    <source>
        <strain evidence="5 6">AAFK</strain>
    </source>
</reference>
<dbReference type="InterPro" id="IPR036412">
    <property type="entry name" value="HAD-like_sf"/>
</dbReference>
<evidence type="ECO:0000256" key="2">
    <source>
        <dbReference type="ARBA" id="ARBA00022801"/>
    </source>
</evidence>
<dbReference type="InterPro" id="IPR006439">
    <property type="entry name" value="HAD-SF_hydro_IA"/>
</dbReference>
<keyword evidence="4" id="KW-0119">Carbohydrate metabolism</keyword>
<dbReference type="InterPro" id="IPR023214">
    <property type="entry name" value="HAD_sf"/>
</dbReference>
<dbReference type="PANTHER" id="PTHR43434:SF23">
    <property type="entry name" value="PHOSPHOGLYCOLATE PHOSPHATASE"/>
    <property type="match status" value="1"/>
</dbReference>
<keyword evidence="2 5" id="KW-0378">Hydrolase</keyword>
<dbReference type="Gene3D" id="3.40.50.1000">
    <property type="entry name" value="HAD superfamily/HAD-like"/>
    <property type="match status" value="1"/>
</dbReference>
<dbReference type="RefSeq" id="WP_341369396.1">
    <property type="nucleotide sequence ID" value="NZ_JBBPCO010000001.1"/>
</dbReference>
<dbReference type="Pfam" id="PF13419">
    <property type="entry name" value="HAD_2"/>
    <property type="match status" value="1"/>
</dbReference>
<dbReference type="PANTHER" id="PTHR43434">
    <property type="entry name" value="PHOSPHOGLYCOLATE PHOSPHATASE"/>
    <property type="match status" value="1"/>
</dbReference>
<dbReference type="GO" id="GO:0016787">
    <property type="term" value="F:hydrolase activity"/>
    <property type="evidence" value="ECO:0007669"/>
    <property type="project" value="UniProtKB-KW"/>
</dbReference>
<sequence length="225" mass="23989">MPTPRRAVLFDLDGTLADTAPDLAHALNVTLIQHDRPPLPLDQIRPVASQGARGLLKLGLGLEPGMSGFAEARQMLLDTYAANIARETALFPGMNEILAGLESSGTPWGVVTNKPDYLTRALLEGLGLLQRAAVVVSGDTLPVSKPDPAPILHAASLLDLPAASTLMIGDDRRDIQSAHGAGAGAWAALWGYIAEQDQPMFWEADRLLADVKTLHDALRESGYMD</sequence>
<dbReference type="SFLD" id="SFLDG01129">
    <property type="entry name" value="C1.5:_HAD__Beta-PGM__Phosphata"/>
    <property type="match status" value="1"/>
</dbReference>
<dbReference type="PRINTS" id="PR00413">
    <property type="entry name" value="HADHALOGNASE"/>
</dbReference>
<dbReference type="InterPro" id="IPR041492">
    <property type="entry name" value="HAD_2"/>
</dbReference>
<evidence type="ECO:0000313" key="5">
    <source>
        <dbReference type="EMBL" id="MEK8088330.1"/>
    </source>
</evidence>
<evidence type="ECO:0000256" key="1">
    <source>
        <dbReference type="ARBA" id="ARBA00022723"/>
    </source>
</evidence>
<dbReference type="EMBL" id="JBBPCO010000001">
    <property type="protein sequence ID" value="MEK8088330.1"/>
    <property type="molecule type" value="Genomic_DNA"/>
</dbReference>
<accession>A0ABU9D441</accession>
<keyword evidence="1" id="KW-0479">Metal-binding</keyword>
<dbReference type="Gene3D" id="1.10.150.240">
    <property type="entry name" value="Putative phosphatase, domain 2"/>
    <property type="match status" value="1"/>
</dbReference>
<keyword evidence="3" id="KW-0460">Magnesium</keyword>
<evidence type="ECO:0000256" key="4">
    <source>
        <dbReference type="ARBA" id="ARBA00023277"/>
    </source>
</evidence>
<organism evidence="5 6">
    <name type="scientific">Thermithiobacillus plumbiphilus</name>
    <dbReference type="NCBI Taxonomy" id="1729899"/>
    <lineage>
        <taxon>Bacteria</taxon>
        <taxon>Pseudomonadati</taxon>
        <taxon>Pseudomonadota</taxon>
        <taxon>Acidithiobacillia</taxon>
        <taxon>Acidithiobacillales</taxon>
        <taxon>Thermithiobacillaceae</taxon>
        <taxon>Thermithiobacillus</taxon>
    </lineage>
</organism>
<evidence type="ECO:0000313" key="6">
    <source>
        <dbReference type="Proteomes" id="UP001446205"/>
    </source>
</evidence>
<dbReference type="Proteomes" id="UP001446205">
    <property type="component" value="Unassembled WGS sequence"/>
</dbReference>
<name>A0ABU9D441_9PROT</name>
<proteinExistence type="predicted"/>
<keyword evidence="6" id="KW-1185">Reference proteome</keyword>
<dbReference type="InterPro" id="IPR050155">
    <property type="entry name" value="HAD-like_hydrolase_sf"/>
</dbReference>
<dbReference type="SUPFAM" id="SSF56784">
    <property type="entry name" value="HAD-like"/>
    <property type="match status" value="1"/>
</dbReference>
<gene>
    <name evidence="5" type="ORF">WOB96_00995</name>
</gene>
<evidence type="ECO:0000256" key="3">
    <source>
        <dbReference type="ARBA" id="ARBA00022842"/>
    </source>
</evidence>
<dbReference type="SFLD" id="SFLDS00003">
    <property type="entry name" value="Haloacid_Dehalogenase"/>
    <property type="match status" value="1"/>
</dbReference>
<protein>
    <submittedName>
        <fullName evidence="5">HAD-IA family hydrolase</fullName>
    </submittedName>
</protein>
<dbReference type="InterPro" id="IPR023198">
    <property type="entry name" value="PGP-like_dom2"/>
</dbReference>
<comment type="caution">
    <text evidence="5">The sequence shown here is derived from an EMBL/GenBank/DDBJ whole genome shotgun (WGS) entry which is preliminary data.</text>
</comment>